<dbReference type="AlphaFoldDB" id="A0A059ALN1"/>
<dbReference type="EMBL" id="KK198761">
    <property type="protein sequence ID" value="KCW54892.1"/>
    <property type="molecule type" value="Genomic_DNA"/>
</dbReference>
<organism evidence="7">
    <name type="scientific">Eucalyptus grandis</name>
    <name type="common">Flooded gum</name>
    <dbReference type="NCBI Taxonomy" id="71139"/>
    <lineage>
        <taxon>Eukaryota</taxon>
        <taxon>Viridiplantae</taxon>
        <taxon>Streptophyta</taxon>
        <taxon>Embryophyta</taxon>
        <taxon>Tracheophyta</taxon>
        <taxon>Spermatophyta</taxon>
        <taxon>Magnoliopsida</taxon>
        <taxon>eudicotyledons</taxon>
        <taxon>Gunneridae</taxon>
        <taxon>Pentapetalae</taxon>
        <taxon>rosids</taxon>
        <taxon>malvids</taxon>
        <taxon>Myrtales</taxon>
        <taxon>Myrtaceae</taxon>
        <taxon>Myrtoideae</taxon>
        <taxon>Eucalypteae</taxon>
        <taxon>Eucalyptus</taxon>
    </lineage>
</organism>
<dbReference type="Gramene" id="KCW54892">
    <property type="protein sequence ID" value="KCW54892"/>
    <property type="gene ID" value="EUGRSUZ_I00863"/>
</dbReference>
<dbReference type="GO" id="GO:0006890">
    <property type="term" value="P:retrograde vesicle-mediated transport, Golgi to endoplasmic reticulum"/>
    <property type="evidence" value="ECO:0000318"/>
    <property type="project" value="GO_Central"/>
</dbReference>
<reference evidence="7" key="1">
    <citation type="submission" date="2013-07" db="EMBL/GenBank/DDBJ databases">
        <title>The genome of Eucalyptus grandis.</title>
        <authorList>
            <person name="Schmutz J."/>
            <person name="Hayes R."/>
            <person name="Myburg A."/>
            <person name="Tuskan G."/>
            <person name="Grattapaglia D."/>
            <person name="Rokhsar D.S."/>
        </authorList>
    </citation>
    <scope>NUCLEOTIDE SEQUENCE</scope>
    <source>
        <tissue evidence="7">Leaf extractions</tissue>
    </source>
</reference>
<dbReference type="InterPro" id="IPR004932">
    <property type="entry name" value="Rer1"/>
</dbReference>
<dbReference type="PANTHER" id="PTHR10743:SF28">
    <property type="entry name" value="PROTEIN RER1C"/>
    <property type="match status" value="1"/>
</dbReference>
<dbReference type="STRING" id="71139.A0A059ALN1"/>
<evidence type="ECO:0000256" key="5">
    <source>
        <dbReference type="ARBA" id="ARBA00023136"/>
    </source>
</evidence>
<proteinExistence type="inferred from homology"/>
<evidence type="ECO:0000256" key="1">
    <source>
        <dbReference type="ARBA" id="ARBA00004141"/>
    </source>
</evidence>
<name>A0A059ALN1_EUCGR</name>
<evidence type="ECO:0000256" key="4">
    <source>
        <dbReference type="ARBA" id="ARBA00022989"/>
    </source>
</evidence>
<comment type="similarity">
    <text evidence="2">Belongs to the RER1 family.</text>
</comment>
<keyword evidence="3" id="KW-0812">Transmembrane</keyword>
<evidence type="ECO:0000256" key="6">
    <source>
        <dbReference type="SAM" id="MobiDB-lite"/>
    </source>
</evidence>
<dbReference type="GO" id="GO:0000139">
    <property type="term" value="C:Golgi membrane"/>
    <property type="evidence" value="ECO:0000318"/>
    <property type="project" value="GO_Central"/>
</dbReference>
<keyword evidence="4" id="KW-1133">Transmembrane helix</keyword>
<dbReference type="PANTHER" id="PTHR10743">
    <property type="entry name" value="PROTEIN RER1"/>
    <property type="match status" value="1"/>
</dbReference>
<dbReference type="GO" id="GO:0006621">
    <property type="term" value="P:protein retention in ER lumen"/>
    <property type="evidence" value="ECO:0000318"/>
    <property type="project" value="GO_Central"/>
</dbReference>
<gene>
    <name evidence="7" type="ORF">EUGRSUZ_I00863</name>
</gene>
<dbReference type="Pfam" id="PF03248">
    <property type="entry name" value="Rer1"/>
    <property type="match status" value="1"/>
</dbReference>
<comment type="subcellular location">
    <subcellularLocation>
        <location evidence="1">Membrane</location>
        <topology evidence="1">Multi-pass membrane protein</topology>
    </subcellularLocation>
</comment>
<evidence type="ECO:0000256" key="3">
    <source>
        <dbReference type="ARBA" id="ARBA00022692"/>
    </source>
</evidence>
<dbReference type="GO" id="GO:0005783">
    <property type="term" value="C:endoplasmic reticulum"/>
    <property type="evidence" value="ECO:0007669"/>
    <property type="project" value="GOC"/>
</dbReference>
<protein>
    <submittedName>
        <fullName evidence="7">Uncharacterized protein</fullName>
    </submittedName>
</protein>
<evidence type="ECO:0000256" key="2">
    <source>
        <dbReference type="ARBA" id="ARBA00006070"/>
    </source>
</evidence>
<evidence type="ECO:0000313" key="7">
    <source>
        <dbReference type="EMBL" id="KCW54892.1"/>
    </source>
</evidence>
<keyword evidence="5" id="KW-0472">Membrane</keyword>
<sequence>MVQGGRQSPPTSTAASWWTSAISQRYQHLLDMSLPLVSRCWRWRARYLVRRFRREGVLHSDVRAGHLHAEPSHWLPLPSARPGTPGTRRRRRPVLPTRGSDEFRPFVRRLPELKCRLQITWAFETAFVMMFFSVVDVPVFWPVLLSTGAMMEREHLQLRARAFRGIKYFKYDLSIVLE</sequence>
<feature type="region of interest" description="Disordered" evidence="6">
    <location>
        <begin position="73"/>
        <end position="97"/>
    </location>
</feature>
<dbReference type="InParanoid" id="A0A059ALN1"/>
<accession>A0A059ALN1</accession>